<evidence type="ECO:0000313" key="10">
    <source>
        <dbReference type="Proteomes" id="UP001195724"/>
    </source>
</evidence>
<evidence type="ECO:0000256" key="3">
    <source>
        <dbReference type="ARBA" id="ARBA00022475"/>
    </source>
</evidence>
<evidence type="ECO:0000256" key="2">
    <source>
        <dbReference type="ARBA" id="ARBA00022448"/>
    </source>
</evidence>
<evidence type="ECO:0000256" key="1">
    <source>
        <dbReference type="ARBA" id="ARBA00004651"/>
    </source>
</evidence>
<dbReference type="PROSITE" id="PS50928">
    <property type="entry name" value="ABC_TM1"/>
    <property type="match status" value="1"/>
</dbReference>
<feature type="transmembrane region" description="Helical" evidence="7">
    <location>
        <begin position="223"/>
        <end position="245"/>
    </location>
</feature>
<keyword evidence="5 7" id="KW-1133">Transmembrane helix</keyword>
<feature type="transmembrane region" description="Helical" evidence="7">
    <location>
        <begin position="125"/>
        <end position="144"/>
    </location>
</feature>
<dbReference type="SUPFAM" id="SSF161098">
    <property type="entry name" value="MetI-like"/>
    <property type="match status" value="1"/>
</dbReference>
<proteinExistence type="inferred from homology"/>
<feature type="transmembrane region" description="Helical" evidence="7">
    <location>
        <begin position="95"/>
        <end position="118"/>
    </location>
</feature>
<feature type="transmembrane region" description="Helical" evidence="7">
    <location>
        <begin position="65"/>
        <end position="89"/>
    </location>
</feature>
<comment type="similarity">
    <text evidence="7">Belongs to the binding-protein-dependent transport system permease family.</text>
</comment>
<feature type="domain" description="ABC transmembrane type-1" evidence="8">
    <location>
        <begin position="59"/>
        <end position="245"/>
    </location>
</feature>
<accession>A0ABS2SDV1</accession>
<keyword evidence="2 7" id="KW-0813">Transport</keyword>
<keyword evidence="6 7" id="KW-0472">Membrane</keyword>
<keyword evidence="4 7" id="KW-0812">Transmembrane</keyword>
<dbReference type="PANTHER" id="PTHR30151:SF41">
    <property type="entry name" value="ABC TRANSPORTER PERMEASE PROTEIN"/>
    <property type="match status" value="1"/>
</dbReference>
<dbReference type="Proteomes" id="UP001195724">
    <property type="component" value="Unassembled WGS sequence"/>
</dbReference>
<evidence type="ECO:0000256" key="5">
    <source>
        <dbReference type="ARBA" id="ARBA00022989"/>
    </source>
</evidence>
<evidence type="ECO:0000256" key="7">
    <source>
        <dbReference type="RuleBase" id="RU363032"/>
    </source>
</evidence>
<reference evidence="9 10" key="1">
    <citation type="submission" date="2021-01" db="EMBL/GenBank/DDBJ databases">
        <title>Sequencing the genomes of 1000 actinobacteria strains.</title>
        <authorList>
            <person name="Klenk H.-P."/>
        </authorList>
    </citation>
    <scope>NUCLEOTIDE SEQUENCE [LARGE SCALE GENOMIC DNA]</scope>
    <source>
        <strain evidence="9 10">DSM 44581</strain>
    </source>
</reference>
<sequence>MKSKVLPVLAVSALMIGAWYVVSLVVLAPQRRFLLPAPHEVLLVGFGDRDKLLELLSALVVSARVALLGLVIAVVVGVALAVLMSLASWVERAVYPYAVVLQTVPILALVPLFGFWFGFGLGSRVLVCVLVAVFPVIANTLFGLRSAGRNLHDLLSLHRAGTWRTLVKLQFPAALPAVFTGLRISAGLSVIGAVVGDFFFKQGEPGIGILIDLYRQRLQSEQMFAAVLLSSAFGIVVFWFFGFLAKRVVGGWYRFERDGAPG</sequence>
<dbReference type="PANTHER" id="PTHR30151">
    <property type="entry name" value="ALKANE SULFONATE ABC TRANSPORTER-RELATED, MEMBRANE SUBUNIT"/>
    <property type="match status" value="1"/>
</dbReference>
<evidence type="ECO:0000259" key="8">
    <source>
        <dbReference type="PROSITE" id="PS50928"/>
    </source>
</evidence>
<comment type="caution">
    <text evidence="9">The sequence shown here is derived from an EMBL/GenBank/DDBJ whole genome shotgun (WGS) entry which is preliminary data.</text>
</comment>
<dbReference type="Pfam" id="PF00528">
    <property type="entry name" value="BPD_transp_1"/>
    <property type="match status" value="1"/>
</dbReference>
<organism evidence="9 10">
    <name type="scientific">Saccharothrix algeriensis</name>
    <dbReference type="NCBI Taxonomy" id="173560"/>
    <lineage>
        <taxon>Bacteria</taxon>
        <taxon>Bacillati</taxon>
        <taxon>Actinomycetota</taxon>
        <taxon>Actinomycetes</taxon>
        <taxon>Pseudonocardiales</taxon>
        <taxon>Pseudonocardiaceae</taxon>
        <taxon>Saccharothrix</taxon>
    </lineage>
</organism>
<feature type="transmembrane region" description="Helical" evidence="7">
    <location>
        <begin position="6"/>
        <end position="28"/>
    </location>
</feature>
<feature type="transmembrane region" description="Helical" evidence="7">
    <location>
        <begin position="173"/>
        <end position="200"/>
    </location>
</feature>
<dbReference type="EMBL" id="JAFBCL010000001">
    <property type="protein sequence ID" value="MBM7814443.1"/>
    <property type="molecule type" value="Genomic_DNA"/>
</dbReference>
<evidence type="ECO:0000256" key="4">
    <source>
        <dbReference type="ARBA" id="ARBA00022692"/>
    </source>
</evidence>
<name>A0ABS2SDV1_9PSEU</name>
<keyword evidence="3" id="KW-1003">Cell membrane</keyword>
<dbReference type="InterPro" id="IPR000515">
    <property type="entry name" value="MetI-like"/>
</dbReference>
<dbReference type="Gene3D" id="1.10.3720.10">
    <property type="entry name" value="MetI-like"/>
    <property type="match status" value="1"/>
</dbReference>
<dbReference type="InterPro" id="IPR035906">
    <property type="entry name" value="MetI-like_sf"/>
</dbReference>
<keyword evidence="10" id="KW-1185">Reference proteome</keyword>
<dbReference type="RefSeq" id="WP_204845002.1">
    <property type="nucleotide sequence ID" value="NZ_JAFBCL010000001.1"/>
</dbReference>
<evidence type="ECO:0000256" key="6">
    <source>
        <dbReference type="ARBA" id="ARBA00023136"/>
    </source>
</evidence>
<dbReference type="CDD" id="cd06261">
    <property type="entry name" value="TM_PBP2"/>
    <property type="match status" value="1"/>
</dbReference>
<protein>
    <submittedName>
        <fullName evidence="9">NitT/TauT family transport system permease protein</fullName>
    </submittedName>
</protein>
<comment type="subcellular location">
    <subcellularLocation>
        <location evidence="1 7">Cell membrane</location>
        <topology evidence="1 7">Multi-pass membrane protein</topology>
    </subcellularLocation>
</comment>
<evidence type="ECO:0000313" key="9">
    <source>
        <dbReference type="EMBL" id="MBM7814443.1"/>
    </source>
</evidence>
<gene>
    <name evidence="9" type="ORF">JOE68_005308</name>
</gene>